<evidence type="ECO:0000313" key="3">
    <source>
        <dbReference type="EMBL" id="MBB6499231.1"/>
    </source>
</evidence>
<dbReference type="Pfam" id="PF04738">
    <property type="entry name" value="Lant_dehydr_N"/>
    <property type="match status" value="1"/>
</dbReference>
<dbReference type="NCBIfam" id="TIGR03891">
    <property type="entry name" value="thiopep_ocin"/>
    <property type="match status" value="1"/>
</dbReference>
<dbReference type="Proteomes" id="UP000521017">
    <property type="component" value="Unassembled WGS sequence"/>
</dbReference>
<name>A0A7X0MHU5_9SPHI</name>
<evidence type="ECO:0000259" key="2">
    <source>
        <dbReference type="Pfam" id="PF14028"/>
    </source>
</evidence>
<gene>
    <name evidence="3" type="ORF">HDF25_001372</name>
</gene>
<dbReference type="EMBL" id="JACHCC010000003">
    <property type="protein sequence ID" value="MBB6499231.1"/>
    <property type="molecule type" value="Genomic_DNA"/>
</dbReference>
<reference evidence="3 4" key="1">
    <citation type="submission" date="2020-08" db="EMBL/GenBank/DDBJ databases">
        <title>Genomic Encyclopedia of Type Strains, Phase IV (KMG-V): Genome sequencing to study the core and pangenomes of soil and plant-associated prokaryotes.</title>
        <authorList>
            <person name="Whitman W."/>
        </authorList>
    </citation>
    <scope>NUCLEOTIDE SEQUENCE [LARGE SCALE GENOMIC DNA]</scope>
    <source>
        <strain evidence="3 4">M2T3</strain>
    </source>
</reference>
<dbReference type="Pfam" id="PF14028">
    <property type="entry name" value="Lant_dehydr_C"/>
    <property type="match status" value="1"/>
</dbReference>
<organism evidence="3 4">
    <name type="scientific">Pedobacter cryoconitis</name>
    <dbReference type="NCBI Taxonomy" id="188932"/>
    <lineage>
        <taxon>Bacteria</taxon>
        <taxon>Pseudomonadati</taxon>
        <taxon>Bacteroidota</taxon>
        <taxon>Sphingobacteriia</taxon>
        <taxon>Sphingobacteriales</taxon>
        <taxon>Sphingobacteriaceae</taxon>
        <taxon>Pedobacter</taxon>
    </lineage>
</organism>
<dbReference type="RefSeq" id="WP_184623968.1">
    <property type="nucleotide sequence ID" value="NZ_JACHCC010000003.1"/>
</dbReference>
<dbReference type="AlphaFoldDB" id="A0A7X0MHU5"/>
<evidence type="ECO:0000259" key="1">
    <source>
        <dbReference type="Pfam" id="PF04738"/>
    </source>
</evidence>
<evidence type="ECO:0000313" key="4">
    <source>
        <dbReference type="Proteomes" id="UP000521017"/>
    </source>
</evidence>
<feature type="domain" description="Thiopeptide-type bacteriocin biosynthesis" evidence="2">
    <location>
        <begin position="757"/>
        <end position="1032"/>
    </location>
</feature>
<accession>A0A7X0MHU5</accession>
<dbReference type="InterPro" id="IPR023809">
    <property type="entry name" value="Thiopep_bacteriocin_synth_dom"/>
</dbReference>
<proteinExistence type="predicted"/>
<dbReference type="InterPro" id="IPR006827">
    <property type="entry name" value="Lant_deHydtase_N"/>
</dbReference>
<sequence length="1049" mass="120214">MLKTKINPFDFYLLRMPALSIDSLFALNKTVDSDSLVKAIFDIYQSADLQDSIFLASPELYQELLKWLENPQVKNERLMLTLYKYVLRMSSRCTPYGLFAGFSMGKVSDENTAWKLKNKTIKHSRLDMNYVAEIASALARQPELKVKLTFYANNSLYKTDNTYRYYEYKLRNKKRDYFLISIKSSRYVDSILNSVTGGAKYDEILNALVALPLTMEVALDFLDQVIDSQLIVSELEPTVTGHEFFDVILDKLESLDKDNPKLPGLLKINTILRKKENLIQSCKDIEEIILEDFPYAKSKDLVQTDLEIGMSENTLNKQSVNILANELSELSGLIKTSGPADLKTFREKFSARYEDKEIPLLEALDTEAGIGYSNFSGANTNYTPLVDGLILPAKKTAGKVGWTAFKQLVFKKFHDSQQTQSDKMTITAEELQVLGDAENNLPPTFYSVGSFVAANNAAIDQGDFKFNLSACGGSSAIPLLGRFASSVDALKLKLEECAIVEQEAYGEAILAEVIHLPEARIGNILQRPRIRPYEIPFLGNSSADADHQIPVTDLMVSVKHDKIVLRSKRLNRVIIPRLSSAHNYSNGISVYKFLCDLQGQGNSFSVLWDWDVLSQQSFLPRIEYKHIILSRARWRLESSVYQEIKDLKSVEETEAFRSKYKLPSRLVLAEGDNELLLDFDCPLVMPILVQHLKKKDAILYEFLHDQDSLLIAGKQQTNYLNELVIPFQTKAQQLFKKPVFSEDKSLISHSFPLGSEWTYVKIYCGSKWADTILTEYLLPVVTALEEEGLLRKWFFIRYYDPEGHIRMRFLHEKNAAVTADIINRIQEALELLSHQRIVCKIQYDTYEREIERYGERTMELSETIFYNDSTAVINFLNLIEGEEGERYRWLFAMRGVEQLLGDFNLPAEQRQKMMESLFSSFFDEFNGNKQLNSQLNDKYRAITNELNLFMNPENDEEEIAEAVQLFDLRSVLNQNALGDFKQSLAAGSSEDELNLIYRQLLPSYIHMFLNRIFIANQRLHELVVYHHLAKYYASLIARRKHSPVNSLVS</sequence>
<comment type="caution">
    <text evidence="3">The sequence shown here is derived from an EMBL/GenBank/DDBJ whole genome shotgun (WGS) entry which is preliminary data.</text>
</comment>
<protein>
    <submittedName>
        <fullName evidence="3">Thiopeptide-type bacteriocin biosynthesis protein</fullName>
    </submittedName>
</protein>
<feature type="domain" description="Lantibiotic dehydratase N-terminal" evidence="1">
    <location>
        <begin position="47"/>
        <end position="685"/>
    </location>
</feature>